<dbReference type="Proteomes" id="UP000076925">
    <property type="component" value="Unassembled WGS sequence"/>
</dbReference>
<accession>A0A139X6C7</accession>
<proteinExistence type="predicted"/>
<protein>
    <submittedName>
        <fullName evidence="1">Uncharacterized protein</fullName>
    </submittedName>
</protein>
<dbReference type="EMBL" id="ANNX02000030">
    <property type="protein sequence ID" value="KYC40182.1"/>
    <property type="molecule type" value="Genomic_DNA"/>
</dbReference>
<dbReference type="RefSeq" id="WP_017749577.1">
    <property type="nucleotide sequence ID" value="NZ_KQ976354.1"/>
</dbReference>
<reference evidence="1 2" key="1">
    <citation type="journal article" date="2013" name="Genome Biol. Evol.">
        <title>Genomes of Stigonematalean cyanobacteria (subsection V) and the evolution of oxygenic photosynthesis from prokaryotes to plastids.</title>
        <authorList>
            <person name="Dagan T."/>
            <person name="Roettger M."/>
            <person name="Stucken K."/>
            <person name="Landan G."/>
            <person name="Koch R."/>
            <person name="Major P."/>
            <person name="Gould S.B."/>
            <person name="Goremykin V.V."/>
            <person name="Rippka R."/>
            <person name="Tandeau de Marsac N."/>
            <person name="Gugger M."/>
            <person name="Lockhart P.J."/>
            <person name="Allen J.F."/>
            <person name="Brune I."/>
            <person name="Maus I."/>
            <person name="Puhler A."/>
            <person name="Martin W.F."/>
        </authorList>
    </citation>
    <scope>NUCLEOTIDE SEQUENCE [LARGE SCALE GENOMIC DNA]</scope>
    <source>
        <strain evidence="1 2">PCC 7110</strain>
    </source>
</reference>
<organism evidence="1 2">
    <name type="scientific">Scytonema hofmannii PCC 7110</name>
    <dbReference type="NCBI Taxonomy" id="128403"/>
    <lineage>
        <taxon>Bacteria</taxon>
        <taxon>Bacillati</taxon>
        <taxon>Cyanobacteriota</taxon>
        <taxon>Cyanophyceae</taxon>
        <taxon>Nostocales</taxon>
        <taxon>Scytonemataceae</taxon>
        <taxon>Scytonema</taxon>
    </lineage>
</organism>
<evidence type="ECO:0000313" key="1">
    <source>
        <dbReference type="EMBL" id="KYC40182.1"/>
    </source>
</evidence>
<dbReference type="AlphaFoldDB" id="A0A139X6C7"/>
<comment type="caution">
    <text evidence="1">The sequence shown here is derived from an EMBL/GenBank/DDBJ whole genome shotgun (WGS) entry which is preliminary data.</text>
</comment>
<name>A0A139X6C7_9CYAN</name>
<sequence length="107" mass="12494">MQKSETLIYPVHYRLVVRRNDTWHFTKGDVFVNLFNVPILEQKDLFAVFGTTMKEVASELRRINNGHPGFYIADIKNKKYYYCGPQWSDVKAKLQELGIGRPDPMEA</sequence>
<gene>
    <name evidence="1" type="ORF">WA1_26955</name>
</gene>
<evidence type="ECO:0000313" key="2">
    <source>
        <dbReference type="Proteomes" id="UP000076925"/>
    </source>
</evidence>
<keyword evidence="2" id="KW-1185">Reference proteome</keyword>
<dbReference type="OrthoDB" id="573986at2"/>